<accession>A0AA86JNX1</accession>
<proteinExistence type="predicted"/>
<reference evidence="2" key="2">
    <citation type="submission" date="2022-10" db="EMBL/GenBank/DDBJ databases">
        <authorList>
            <person name="Aires J."/>
            <person name="Mesa V."/>
        </authorList>
    </citation>
    <scope>NUCLEOTIDE SEQUENCE</scope>
    <source>
        <strain evidence="2">Clostridium neonatale JD116</strain>
    </source>
</reference>
<dbReference type="Proteomes" id="UP000789738">
    <property type="component" value="Unassembled WGS sequence"/>
</dbReference>
<name>A0AA86JNX1_9CLOT</name>
<evidence type="ECO:0000313" key="2">
    <source>
        <dbReference type="EMBL" id="CAI3638944.1"/>
    </source>
</evidence>
<dbReference type="AlphaFoldDB" id="A0AA86JNX1"/>
<reference evidence="1" key="1">
    <citation type="submission" date="2021-10" db="EMBL/GenBank/DDBJ databases">
        <authorList>
            <person name="Mesa V."/>
        </authorList>
    </citation>
    <scope>NUCLEOTIDE SEQUENCE</scope>
    <source>
        <strain evidence="1">CC3_PB</strain>
    </source>
</reference>
<comment type="caution">
    <text evidence="1">The sequence shown here is derived from an EMBL/GenBank/DDBJ whole genome shotgun (WGS) entry which is preliminary data.</text>
</comment>
<organism evidence="1 3">
    <name type="scientific">Clostridium neonatale</name>
    <dbReference type="NCBI Taxonomy" id="137838"/>
    <lineage>
        <taxon>Bacteria</taxon>
        <taxon>Bacillati</taxon>
        <taxon>Bacillota</taxon>
        <taxon>Clostridia</taxon>
        <taxon>Eubacteriales</taxon>
        <taxon>Clostridiaceae</taxon>
        <taxon>Clostridium</taxon>
    </lineage>
</organism>
<gene>
    <name evidence="2" type="ORF">CNEO2_40005</name>
    <name evidence="1" type="ORF">CNEO_42183</name>
</gene>
<dbReference type="Proteomes" id="UP001189143">
    <property type="component" value="Unassembled WGS sequence"/>
</dbReference>
<sequence length="20" mass="2223">MVTCNYKINEVKNGLNILGV</sequence>
<dbReference type="EMBL" id="CAKJVE010000004">
    <property type="protein sequence ID" value="CAG9705928.1"/>
    <property type="molecule type" value="Genomic_DNA"/>
</dbReference>
<evidence type="ECO:0000313" key="3">
    <source>
        <dbReference type="Proteomes" id="UP000789738"/>
    </source>
</evidence>
<protein>
    <submittedName>
        <fullName evidence="1">Uncharacterized protein</fullName>
    </submittedName>
</protein>
<dbReference type="EMBL" id="CAMTCP010000248">
    <property type="protein sequence ID" value="CAI3638944.1"/>
    <property type="molecule type" value="Genomic_DNA"/>
</dbReference>
<evidence type="ECO:0000313" key="1">
    <source>
        <dbReference type="EMBL" id="CAG9705928.1"/>
    </source>
</evidence>